<reference evidence="2 3" key="1">
    <citation type="submission" date="2013-11" db="EMBL/GenBank/DDBJ databases">
        <title>Single cell genomics of uncultured Tannerella BU063 (oral taxon 286).</title>
        <authorList>
            <person name="Beall C.J."/>
            <person name="Campbell A.G."/>
            <person name="Griffen A.L."/>
            <person name="Podar M."/>
            <person name="Leys E.J."/>
        </authorList>
    </citation>
    <scope>NUCLEOTIDE SEQUENCE [LARGE SCALE GENOMIC DNA]</scope>
    <source>
        <strain evidence="2">Cell 8/11</strain>
    </source>
</reference>
<dbReference type="Gene3D" id="3.40.50.300">
    <property type="entry name" value="P-loop containing nucleotide triphosphate hydrolases"/>
    <property type="match status" value="1"/>
</dbReference>
<protein>
    <recommendedName>
        <fullName evidence="1">AAA+ ATPase domain-containing protein</fullName>
    </recommendedName>
</protein>
<sequence>MKEGTINQNGVTPIYIENNEGLIYIDNNYVEEASTAFNKGSYELQNYTPTIQPAIHREEVCQIKDWIERKSSAECSSRLALLYGKAGIGKSIVMHDLLEELQANKDYLVLGLKSDQVEFVDTDKFRKNIHLAKPIETVVEEMANQYKRVILLIDQIDALSLSLSSNRTPLRSLLELINRIQNIPNVRAVISCRPYDLEYDPLLNKLRIKNKWELKEFTEEQIQDILKKNKCKERMNDNLLRFLGNPLQLYLFLMVKPDEQLTDPLSTDLLYHQLWRKYILDDSVRKVNKNSLLALLDALVATMYKDQELSVHIRLFETNFSAELQYLFSHELLLKTKSNQIQFFHQTLFDYVYARRFTEKGDSLLEVLRGQHQGLFSRAAVKSVLTFLREQSPKEYIHIIDQLLYAKNKDGKDTYRYHLKSLILSNMAYFEMPLQEEKSLISSKIFPDEVFMDILFESVFAPNWFETIWEIIDCKGGWKSLSKSYKEKTMLMCERTLGLGAEIVLDKLDATLDFRDEEDCKYLSNLLRYHNLNCGSEKLIDFYNRLVKSRLPLEHIYLLENIMKDNPDFVCQELKENIRLQLLEKELKYVYRIGADHKVAYLYEELLKNHHDVGIQLLVDILAIVYDKSKLNLSGSEINKSTEFYCFQRVAGSCFGSNFTEDATNILIDDFLKDIDNERVRRCIAEFSKSKHEGFVFIALYVYTEHPEKFKDDIYNLITKRSVLSNAPSLVEYQAVEALRVTFSLWNNEQKLAVISRILSIDDRGEYILFKDLVEIRLQYGHPLLDIDLHKGKALYAIHKEELRRLSWQAYQERQRIDRKFNETRLKNEKPSSMSSHIGYTSLREDQGLKMSPETWHKSMLTYTNDPMDWNKPSLTGQCNLFRAVVKKNPDKFIGLINTLLNDNRILLTYPQAGMQGLLDAQRLDDAMHVLKRILDVICNDVNSTERGFSLHSLLFALNDIPKMDQIPEVVFQLLCNALLNTKEPEEDIHQEEKEVYNVGINQARGNAGYMLVECAKEDKYKEDIFRTIERIAGTASVYTRAAILLNMATLNFLDKNRNVELFKKLMYDFNPRLMAMPIHNYNPLVYFVNYAVGELMEFFSHAADCPECYREQVIILWLAWTHNNRDKSIKVLLDKMCEKDQEARISLLNFLSTLGQRMNEDAICYILHFMELQFDTPEMGKNCDNLFYHAKDWNDDIQRKIADAFVASPVSKHKIQVFIEFLVSYAIRDPVQTLIWLNKILAGELPDDYFILNHVVDVLIQSYNGIKSFNDNNYQETLEHAMDLIDAIMKNRSNKYLITNFINKLDNE</sequence>
<dbReference type="InterPro" id="IPR007111">
    <property type="entry name" value="NACHT_NTPase"/>
</dbReference>
<feature type="domain" description="AAA+ ATPase" evidence="1">
    <location>
        <begin position="76"/>
        <end position="218"/>
    </location>
</feature>
<dbReference type="SUPFAM" id="SSF52540">
    <property type="entry name" value="P-loop containing nucleoside triphosphate hydrolases"/>
    <property type="match status" value="1"/>
</dbReference>
<dbReference type="EMBL" id="AYYF01001433">
    <property type="protein sequence ID" value="ETK11988.1"/>
    <property type="molecule type" value="Genomic_DNA"/>
</dbReference>
<evidence type="ECO:0000313" key="3">
    <source>
        <dbReference type="Proteomes" id="UP000034980"/>
    </source>
</evidence>
<dbReference type="Proteomes" id="UP000034980">
    <property type="component" value="Unassembled WGS sequence"/>
</dbReference>
<dbReference type="CDD" id="cd00009">
    <property type="entry name" value="AAA"/>
    <property type="match status" value="1"/>
</dbReference>
<name>W2CY51_9BACT</name>
<dbReference type="InterPro" id="IPR003593">
    <property type="entry name" value="AAA+_ATPase"/>
</dbReference>
<dbReference type="Pfam" id="PF05729">
    <property type="entry name" value="NACHT"/>
    <property type="match status" value="1"/>
</dbReference>
<accession>W2CY51</accession>
<dbReference type="SMART" id="SM00382">
    <property type="entry name" value="AAA"/>
    <property type="match status" value="1"/>
</dbReference>
<gene>
    <name evidence="2" type="ORF">T235_12450</name>
</gene>
<evidence type="ECO:0000259" key="1">
    <source>
        <dbReference type="SMART" id="SM00382"/>
    </source>
</evidence>
<evidence type="ECO:0000313" key="2">
    <source>
        <dbReference type="EMBL" id="ETK11988.1"/>
    </source>
</evidence>
<comment type="caution">
    <text evidence="2">The sequence shown here is derived from an EMBL/GenBank/DDBJ whole genome shotgun (WGS) entry which is preliminary data.</text>
</comment>
<proteinExistence type="predicted"/>
<dbReference type="InterPro" id="IPR027417">
    <property type="entry name" value="P-loop_NTPase"/>
</dbReference>
<organism evidence="2 3">
    <name type="scientific">Tannerella sp. oral taxon BU063 isolate Cell 8/11</name>
    <dbReference type="NCBI Taxonomy" id="1411915"/>
    <lineage>
        <taxon>Bacteria</taxon>
        <taxon>Pseudomonadati</taxon>
        <taxon>Bacteroidota</taxon>
        <taxon>Bacteroidia</taxon>
        <taxon>Bacteroidales</taxon>
        <taxon>Tannerellaceae</taxon>
        <taxon>Tannerella</taxon>
    </lineage>
</organism>
<dbReference type="PATRIC" id="fig|1411915.3.peg.1336"/>